<proteinExistence type="predicted"/>
<keyword evidence="2" id="KW-1185">Reference proteome</keyword>
<reference evidence="1" key="1">
    <citation type="journal article" date="2021" name="New Phytol.">
        <title>Evolutionary innovations through gain and loss of genes in the ectomycorrhizal Boletales.</title>
        <authorList>
            <person name="Wu G."/>
            <person name="Miyauchi S."/>
            <person name="Morin E."/>
            <person name="Kuo A."/>
            <person name="Drula E."/>
            <person name="Varga T."/>
            <person name="Kohler A."/>
            <person name="Feng B."/>
            <person name="Cao Y."/>
            <person name="Lipzen A."/>
            <person name="Daum C."/>
            <person name="Hundley H."/>
            <person name="Pangilinan J."/>
            <person name="Johnson J."/>
            <person name="Barry K."/>
            <person name="LaButti K."/>
            <person name="Ng V."/>
            <person name="Ahrendt S."/>
            <person name="Min B."/>
            <person name="Choi I.G."/>
            <person name="Park H."/>
            <person name="Plett J.M."/>
            <person name="Magnuson J."/>
            <person name="Spatafora J.W."/>
            <person name="Nagy L.G."/>
            <person name="Henrissat B."/>
            <person name="Grigoriev I.V."/>
            <person name="Yang Z.L."/>
            <person name="Xu J."/>
            <person name="Martin F.M."/>
        </authorList>
    </citation>
    <scope>NUCLEOTIDE SEQUENCE</scope>
    <source>
        <strain evidence="1">KUC20120723A-06</strain>
    </source>
</reference>
<accession>A0ACB8AZ87</accession>
<sequence length="468" mass="50346">MSSPDESSSLVERTSHALTKVTTVFKGHTDSVMSVAHFPDGRHIASGSSDKTIRIWNIESGKQQGEASQHHSAVKAIAMAPDGGKIAGRVVGGLIVWDVVRQKRLREVETDSNSEQSAYALMVAFSPDGRCIATASSASNSIQLWDVDTGSPVREIEQHVDRVWCLSFSPDGARIATRSAEGSFQVLDISTGKTVVGPAYSHNGVVNSLVYSPNGRLLITASDDSTIRAWNTATGREVGRPMLVPRSLIQCIAISADGKRIASASSDPRVRLWNLETRLQVGDSFAGRPSDWKHSVAFSPNGRFVISGGTQDVYLWDTVTVLDSAPSPPTTSNRESSRSDVPSAHLTTDPSPPVLHETQTPLMAHRDTSSLSSSILDLPAVLQPIPERVKVSEHRVCTTGIRSNHTRTYRDSARTPGRTHRPEHSAFREPMDSYDTSALATFAVAQTSCPSTNGALASRGTSDAPRTS</sequence>
<dbReference type="EMBL" id="MU266766">
    <property type="protein sequence ID" value="KAH7918575.1"/>
    <property type="molecule type" value="Genomic_DNA"/>
</dbReference>
<evidence type="ECO:0000313" key="2">
    <source>
        <dbReference type="Proteomes" id="UP000790709"/>
    </source>
</evidence>
<evidence type="ECO:0000313" key="1">
    <source>
        <dbReference type="EMBL" id="KAH7918575.1"/>
    </source>
</evidence>
<organism evidence="1 2">
    <name type="scientific">Leucogyrophana mollusca</name>
    <dbReference type="NCBI Taxonomy" id="85980"/>
    <lineage>
        <taxon>Eukaryota</taxon>
        <taxon>Fungi</taxon>
        <taxon>Dikarya</taxon>
        <taxon>Basidiomycota</taxon>
        <taxon>Agaricomycotina</taxon>
        <taxon>Agaricomycetes</taxon>
        <taxon>Agaricomycetidae</taxon>
        <taxon>Boletales</taxon>
        <taxon>Boletales incertae sedis</taxon>
        <taxon>Leucogyrophana</taxon>
    </lineage>
</organism>
<protein>
    <submittedName>
        <fullName evidence="1">WD40 repeat-like protein</fullName>
    </submittedName>
</protein>
<dbReference type="Proteomes" id="UP000790709">
    <property type="component" value="Unassembled WGS sequence"/>
</dbReference>
<gene>
    <name evidence="1" type="ORF">BV22DRAFT_905149</name>
</gene>
<comment type="caution">
    <text evidence="1">The sequence shown here is derived from an EMBL/GenBank/DDBJ whole genome shotgun (WGS) entry which is preliminary data.</text>
</comment>
<name>A0ACB8AZ87_9AGAM</name>